<evidence type="ECO:0000256" key="2">
    <source>
        <dbReference type="ARBA" id="ARBA00022723"/>
    </source>
</evidence>
<dbReference type="InterPro" id="IPR011057">
    <property type="entry name" value="Mss4-like_sf"/>
</dbReference>
<keyword evidence="3" id="KW-0862">Zinc</keyword>
<evidence type="ECO:0000259" key="5">
    <source>
        <dbReference type="PROSITE" id="PS51891"/>
    </source>
</evidence>
<dbReference type="Proteomes" id="UP001155220">
    <property type="component" value="Unassembled WGS sequence"/>
</dbReference>
<dbReference type="Pfam" id="PF04828">
    <property type="entry name" value="GFA"/>
    <property type="match status" value="1"/>
</dbReference>
<dbReference type="PANTHER" id="PTHR33337:SF40">
    <property type="entry name" value="CENP-V_GFA DOMAIN-CONTAINING PROTEIN-RELATED"/>
    <property type="match status" value="1"/>
</dbReference>
<keyword evidence="4" id="KW-0456">Lyase</keyword>
<dbReference type="EMBL" id="JALHBS010000047">
    <property type="protein sequence ID" value="MCP3055245.1"/>
    <property type="molecule type" value="Genomic_DNA"/>
</dbReference>
<comment type="caution">
    <text evidence="6">The sequence shown here is derived from an EMBL/GenBank/DDBJ whole genome shotgun (WGS) entry which is preliminary data.</text>
</comment>
<reference evidence="6" key="1">
    <citation type="submission" date="2022-03" db="EMBL/GenBank/DDBJ databases">
        <title>Aurantimonas Liuensis sp. Nov., isolated from the hadal seawater of the Mariana Trench.</title>
        <authorList>
            <person name="Liu R."/>
        </authorList>
    </citation>
    <scope>NUCLEOTIDE SEQUENCE</scope>
    <source>
        <strain evidence="6">LRZ36</strain>
    </source>
</reference>
<dbReference type="AlphaFoldDB" id="A0A9X2H416"/>
<comment type="similarity">
    <text evidence="1">Belongs to the Gfa family.</text>
</comment>
<sequence length="143" mass="15802">MQTDEILRTGRCLCGGLRFETRGAVRPVIFCHCEQCRRQSGLHYAATSVADDHLSVTGETLAWYRSSSDARRGFCSICGTLLFWKHDRLDQTSILAGAFDQPSGLVASHHIFTASKADFYGIGDGLEQFPERDGRTVVGSQSR</sequence>
<proteinExistence type="inferred from homology"/>
<dbReference type="GO" id="GO:0046872">
    <property type="term" value="F:metal ion binding"/>
    <property type="evidence" value="ECO:0007669"/>
    <property type="project" value="UniProtKB-KW"/>
</dbReference>
<dbReference type="PANTHER" id="PTHR33337">
    <property type="entry name" value="GFA DOMAIN-CONTAINING PROTEIN"/>
    <property type="match status" value="1"/>
</dbReference>
<dbReference type="Gene3D" id="3.90.1590.10">
    <property type="entry name" value="glutathione-dependent formaldehyde- activating enzyme (gfa)"/>
    <property type="match status" value="1"/>
</dbReference>
<evidence type="ECO:0000256" key="4">
    <source>
        <dbReference type="ARBA" id="ARBA00023239"/>
    </source>
</evidence>
<evidence type="ECO:0000256" key="1">
    <source>
        <dbReference type="ARBA" id="ARBA00005495"/>
    </source>
</evidence>
<keyword evidence="7" id="KW-1185">Reference proteome</keyword>
<evidence type="ECO:0000313" key="6">
    <source>
        <dbReference type="EMBL" id="MCP3055245.1"/>
    </source>
</evidence>
<dbReference type="InterPro" id="IPR006913">
    <property type="entry name" value="CENP-V/GFA"/>
</dbReference>
<evidence type="ECO:0000256" key="3">
    <source>
        <dbReference type="ARBA" id="ARBA00022833"/>
    </source>
</evidence>
<dbReference type="SUPFAM" id="SSF51316">
    <property type="entry name" value="Mss4-like"/>
    <property type="match status" value="1"/>
</dbReference>
<name>A0A9X2H416_9HYPH</name>
<accession>A0A9X2H416</accession>
<evidence type="ECO:0000313" key="7">
    <source>
        <dbReference type="Proteomes" id="UP001155220"/>
    </source>
</evidence>
<dbReference type="PROSITE" id="PS51891">
    <property type="entry name" value="CENP_V_GFA"/>
    <property type="match status" value="1"/>
</dbReference>
<feature type="domain" description="CENP-V/GFA" evidence="5">
    <location>
        <begin position="8"/>
        <end position="130"/>
    </location>
</feature>
<protein>
    <submittedName>
        <fullName evidence="6">GFA family protein</fullName>
    </submittedName>
</protein>
<keyword evidence="2" id="KW-0479">Metal-binding</keyword>
<dbReference type="RefSeq" id="WP_253964103.1">
    <property type="nucleotide sequence ID" value="NZ_JALHBS010000047.1"/>
</dbReference>
<organism evidence="6 7">
    <name type="scientific">Aurantimonas marianensis</name>
    <dbReference type="NCBI Taxonomy" id="2920428"/>
    <lineage>
        <taxon>Bacteria</taxon>
        <taxon>Pseudomonadati</taxon>
        <taxon>Pseudomonadota</taxon>
        <taxon>Alphaproteobacteria</taxon>
        <taxon>Hyphomicrobiales</taxon>
        <taxon>Aurantimonadaceae</taxon>
        <taxon>Aurantimonas</taxon>
    </lineage>
</organism>
<gene>
    <name evidence="6" type="ORF">MJ956_08795</name>
</gene>
<dbReference type="GO" id="GO:0016846">
    <property type="term" value="F:carbon-sulfur lyase activity"/>
    <property type="evidence" value="ECO:0007669"/>
    <property type="project" value="InterPro"/>
</dbReference>